<keyword evidence="2" id="KW-1185">Reference proteome</keyword>
<proteinExistence type="predicted"/>
<protein>
    <submittedName>
        <fullName evidence="1">Unnamed protein product</fullName>
    </submittedName>
</protein>
<comment type="caution">
    <text evidence="1">The sequence shown here is derived from an EMBL/GenBank/DDBJ whole genome shotgun (WGS) entry which is preliminary data.</text>
</comment>
<evidence type="ECO:0000313" key="1">
    <source>
        <dbReference type="EMBL" id="GME85136.1"/>
    </source>
</evidence>
<reference evidence="1" key="1">
    <citation type="submission" date="2023-04" db="EMBL/GenBank/DDBJ databases">
        <title>Ambrosiozyma monospora NBRC 10751.</title>
        <authorList>
            <person name="Ichikawa N."/>
            <person name="Sato H."/>
            <person name="Tonouchi N."/>
        </authorList>
    </citation>
    <scope>NUCLEOTIDE SEQUENCE</scope>
    <source>
        <strain evidence="1">NBRC 10751</strain>
    </source>
</reference>
<accession>A0ACB5TBZ6</accession>
<name>A0ACB5TBZ6_AMBMO</name>
<gene>
    <name evidence="1" type="ORF">Amon02_000740400</name>
</gene>
<organism evidence="1 2">
    <name type="scientific">Ambrosiozyma monospora</name>
    <name type="common">Yeast</name>
    <name type="synonym">Endomycopsis monosporus</name>
    <dbReference type="NCBI Taxonomy" id="43982"/>
    <lineage>
        <taxon>Eukaryota</taxon>
        <taxon>Fungi</taxon>
        <taxon>Dikarya</taxon>
        <taxon>Ascomycota</taxon>
        <taxon>Saccharomycotina</taxon>
        <taxon>Pichiomycetes</taxon>
        <taxon>Pichiales</taxon>
        <taxon>Pichiaceae</taxon>
        <taxon>Ambrosiozyma</taxon>
    </lineage>
</organism>
<dbReference type="Proteomes" id="UP001165064">
    <property type="component" value="Unassembled WGS sequence"/>
</dbReference>
<evidence type="ECO:0000313" key="2">
    <source>
        <dbReference type="Proteomes" id="UP001165064"/>
    </source>
</evidence>
<sequence>MARTSTKHALPTFSSKEGDTETSTGYNNNENSNKPPTSNSTSTGYPIQHPSFIPVSSNQKDELKQLKRKFLLQNKLLATRNEELSVRITVLTNELMSVKRENLELRNRESTMRQSLSLYSMKFENQVIAKFEQIMSEFNDYTTSLGVDINSESEKYGVYVPSCLKQKRIIPRSKSQLDENYFASLNMELHDQQQMRRKSVLNTNQRLGNS</sequence>
<dbReference type="EMBL" id="BSXS01006148">
    <property type="protein sequence ID" value="GME85136.1"/>
    <property type="molecule type" value="Genomic_DNA"/>
</dbReference>